<dbReference type="OrthoDB" id="195541at2"/>
<evidence type="ECO:0000313" key="2">
    <source>
        <dbReference type="EMBL" id="TJZ60523.1"/>
    </source>
</evidence>
<dbReference type="EMBL" id="SUME01000004">
    <property type="protein sequence ID" value="TJZ60523.1"/>
    <property type="molecule type" value="Genomic_DNA"/>
</dbReference>
<evidence type="ECO:0008006" key="4">
    <source>
        <dbReference type="Google" id="ProtNLM"/>
    </source>
</evidence>
<keyword evidence="1" id="KW-0732">Signal</keyword>
<reference evidence="2 3" key="1">
    <citation type="submission" date="2019-04" db="EMBL/GenBank/DDBJ databases">
        <title>Sphingobacterium olei sp. nov., isolated from oil-contaminated soil.</title>
        <authorList>
            <person name="Liu B."/>
        </authorList>
    </citation>
    <scope>NUCLEOTIDE SEQUENCE [LARGE SCALE GENOMIC DNA]</scope>
    <source>
        <strain evidence="2 3">HAL-9</strain>
    </source>
</reference>
<dbReference type="AlphaFoldDB" id="A0A4U0P097"/>
<comment type="caution">
    <text evidence="2">The sequence shown here is derived from an EMBL/GenBank/DDBJ whole genome shotgun (WGS) entry which is preliminary data.</text>
</comment>
<dbReference type="InterPro" id="IPR024453">
    <property type="entry name" value="Peptidase_C92"/>
</dbReference>
<name>A0A4U0P097_9SPHI</name>
<dbReference type="RefSeq" id="WP_136901370.1">
    <property type="nucleotide sequence ID" value="NZ_SUME01000004.1"/>
</dbReference>
<dbReference type="Proteomes" id="UP000306808">
    <property type="component" value="Unassembled WGS sequence"/>
</dbReference>
<gene>
    <name evidence="2" type="ORF">FAZ15_11020</name>
</gene>
<keyword evidence="3" id="KW-1185">Reference proteome</keyword>
<dbReference type="InterPro" id="IPR038765">
    <property type="entry name" value="Papain-like_cys_pep_sf"/>
</dbReference>
<evidence type="ECO:0000256" key="1">
    <source>
        <dbReference type="SAM" id="SignalP"/>
    </source>
</evidence>
<protein>
    <recommendedName>
        <fullName evidence="4">Permuted papain-like amidase YaeF/Yiix C92 family enzyme</fullName>
    </recommendedName>
</protein>
<dbReference type="Gene3D" id="3.90.1720.10">
    <property type="entry name" value="endopeptidase domain like (from Nostoc punctiforme)"/>
    <property type="match status" value="1"/>
</dbReference>
<feature type="chain" id="PRO_5020721746" description="Permuted papain-like amidase YaeF/Yiix C92 family enzyme" evidence="1">
    <location>
        <begin position="20"/>
        <end position="232"/>
    </location>
</feature>
<proteinExistence type="predicted"/>
<feature type="signal peptide" evidence="1">
    <location>
        <begin position="1"/>
        <end position="19"/>
    </location>
</feature>
<organism evidence="2 3">
    <name type="scientific">Sphingobacterium olei</name>
    <dbReference type="NCBI Taxonomy" id="2571155"/>
    <lineage>
        <taxon>Bacteria</taxon>
        <taxon>Pseudomonadati</taxon>
        <taxon>Bacteroidota</taxon>
        <taxon>Sphingobacteriia</taxon>
        <taxon>Sphingobacteriales</taxon>
        <taxon>Sphingobacteriaceae</taxon>
        <taxon>Sphingobacterium</taxon>
    </lineage>
</organism>
<accession>A0A4U0P097</accession>
<evidence type="ECO:0000313" key="3">
    <source>
        <dbReference type="Proteomes" id="UP000306808"/>
    </source>
</evidence>
<dbReference type="Pfam" id="PF05708">
    <property type="entry name" value="Peptidase_C92"/>
    <property type="match status" value="1"/>
</dbReference>
<sequence>MKKLLCGITFLLFASFCYGQQIDHRDMKNGDLAFVGAEKENLSGAINRVTQQSKHIAFDHVALLEINNDSLFVLHASGKKGTVRENFWDFVRNQKKDSQQLAIFRLTEEYATSIPTAIQQAKKLLGKPYNYTYVLNDSSLYCSDYIERIFRTRNVFTLQPMTFVNPETGTTDAYWKTFYEKQGMEIPEGKLGCNPNGLAQSPHVSFIGNITLHNNSPSRCKFGQGRRQHMLP</sequence>
<dbReference type="SUPFAM" id="SSF54001">
    <property type="entry name" value="Cysteine proteinases"/>
    <property type="match status" value="1"/>
</dbReference>